<reference evidence="2" key="1">
    <citation type="journal article" date="2019" name="Int. J. Syst. Evol. Microbiol.">
        <title>The Global Catalogue of Microorganisms (GCM) 10K type strain sequencing project: providing services to taxonomists for standard genome sequencing and annotation.</title>
        <authorList>
            <consortium name="The Broad Institute Genomics Platform"/>
            <consortium name="The Broad Institute Genome Sequencing Center for Infectious Disease"/>
            <person name="Wu L."/>
            <person name="Ma J."/>
        </authorList>
    </citation>
    <scope>NUCLEOTIDE SEQUENCE [LARGE SCALE GENOMIC DNA]</scope>
    <source>
        <strain evidence="2">JCM 19134</strain>
    </source>
</reference>
<dbReference type="RefSeq" id="WP_345420926.1">
    <property type="nucleotide sequence ID" value="NZ_AP031496.1"/>
</dbReference>
<keyword evidence="2" id="KW-1185">Reference proteome</keyword>
<proteinExistence type="predicted"/>
<dbReference type="AlphaFoldDB" id="A0AAV3U283"/>
<protein>
    <submittedName>
        <fullName evidence="1">Sulfotransferase family protein</fullName>
    </submittedName>
</protein>
<evidence type="ECO:0000313" key="2">
    <source>
        <dbReference type="Proteomes" id="UP001409585"/>
    </source>
</evidence>
<dbReference type="SUPFAM" id="SSF52540">
    <property type="entry name" value="P-loop containing nucleoside triphosphate hydrolases"/>
    <property type="match status" value="1"/>
</dbReference>
<dbReference type="InterPro" id="IPR027417">
    <property type="entry name" value="P-loop_NTPase"/>
</dbReference>
<comment type="caution">
    <text evidence="1">The sequence shown here is derived from an EMBL/GenBank/DDBJ whole genome shotgun (WGS) entry which is preliminary data.</text>
</comment>
<sequence length="230" mass="26625">MALPKKILVVSLPRTGTTTLCRELLDLNYRVAHTAYSQASCEAATVIADSPAYADFNELNQVWSPDLWLYLHRPLPRWLVSIRFLIEQLAAQPRNRLPPLFWRCWQRVFGEFNRAISDQQLEHIYFRHQDWVRQSAKINQQQLLCVTLTETNNDTNLSEVEKSWPVPINVILGNLLERDSSENIYPITSSYCLNRGRVTAWAGIKHANKVASQLRGSNGRQYYDYSLMDT</sequence>
<dbReference type="Pfam" id="PF17784">
    <property type="entry name" value="Sulfotransfer_4"/>
    <property type="match status" value="1"/>
</dbReference>
<dbReference type="Proteomes" id="UP001409585">
    <property type="component" value="Unassembled WGS sequence"/>
</dbReference>
<accession>A0AAV3U283</accession>
<evidence type="ECO:0000313" key="1">
    <source>
        <dbReference type="EMBL" id="GAA4941320.1"/>
    </source>
</evidence>
<dbReference type="EMBL" id="BAABLX010000012">
    <property type="protein sequence ID" value="GAA4941320.1"/>
    <property type="molecule type" value="Genomic_DNA"/>
</dbReference>
<dbReference type="InterPro" id="IPR040632">
    <property type="entry name" value="Sulfotransfer_4"/>
</dbReference>
<gene>
    <name evidence="1" type="ORF">GCM10025791_19690</name>
</gene>
<organism evidence="1 2">
    <name type="scientific">Halioxenophilus aromaticivorans</name>
    <dbReference type="NCBI Taxonomy" id="1306992"/>
    <lineage>
        <taxon>Bacteria</taxon>
        <taxon>Pseudomonadati</taxon>
        <taxon>Pseudomonadota</taxon>
        <taxon>Gammaproteobacteria</taxon>
        <taxon>Alteromonadales</taxon>
        <taxon>Alteromonadaceae</taxon>
        <taxon>Halioxenophilus</taxon>
    </lineage>
</organism>
<name>A0AAV3U283_9ALTE</name>
<dbReference type="Gene3D" id="3.40.50.300">
    <property type="entry name" value="P-loop containing nucleotide triphosphate hydrolases"/>
    <property type="match status" value="1"/>
</dbReference>